<dbReference type="Gene3D" id="3.40.50.170">
    <property type="entry name" value="Formyl transferase, N-terminal domain"/>
    <property type="match status" value="1"/>
</dbReference>
<dbReference type="EMBL" id="UYRU01059296">
    <property type="protein sequence ID" value="VDN14444.1"/>
    <property type="molecule type" value="Genomic_DNA"/>
</dbReference>
<evidence type="ECO:0000313" key="2">
    <source>
        <dbReference type="Proteomes" id="UP000281553"/>
    </source>
</evidence>
<keyword evidence="2" id="KW-1185">Reference proteome</keyword>
<sequence>MAYSVVFFGSDYFSLAHIIFLTSEDGPLRDICRVRLVISGSTETPVTKHCVNSGIPYLTWPRGCKSTSAVADGIIKRINALSAELGDESSSSRLLGIVASFGRYLPGR</sequence>
<dbReference type="Proteomes" id="UP000281553">
    <property type="component" value="Unassembled WGS sequence"/>
</dbReference>
<name>A0A3P7LCF8_DIBLA</name>
<proteinExistence type="predicted"/>
<accession>A0A3P7LCF8</accession>
<dbReference type="OrthoDB" id="10268103at2759"/>
<reference evidence="1 2" key="1">
    <citation type="submission" date="2018-11" db="EMBL/GenBank/DDBJ databases">
        <authorList>
            <consortium name="Pathogen Informatics"/>
        </authorList>
    </citation>
    <scope>NUCLEOTIDE SEQUENCE [LARGE SCALE GENOMIC DNA]</scope>
</reference>
<gene>
    <name evidence="1" type="ORF">DILT_LOCUS10275</name>
</gene>
<protein>
    <submittedName>
        <fullName evidence="1">Uncharacterized protein</fullName>
    </submittedName>
</protein>
<feature type="non-terminal residue" evidence="1">
    <location>
        <position position="108"/>
    </location>
</feature>
<dbReference type="AlphaFoldDB" id="A0A3P7LCF8"/>
<evidence type="ECO:0000313" key="1">
    <source>
        <dbReference type="EMBL" id="VDN14444.1"/>
    </source>
</evidence>
<organism evidence="1 2">
    <name type="scientific">Dibothriocephalus latus</name>
    <name type="common">Fish tapeworm</name>
    <name type="synonym">Diphyllobothrium latum</name>
    <dbReference type="NCBI Taxonomy" id="60516"/>
    <lineage>
        <taxon>Eukaryota</taxon>
        <taxon>Metazoa</taxon>
        <taxon>Spiralia</taxon>
        <taxon>Lophotrochozoa</taxon>
        <taxon>Platyhelminthes</taxon>
        <taxon>Cestoda</taxon>
        <taxon>Eucestoda</taxon>
        <taxon>Diphyllobothriidea</taxon>
        <taxon>Diphyllobothriidae</taxon>
        <taxon>Dibothriocephalus</taxon>
    </lineage>
</organism>